<comment type="caution">
    <text evidence="2">The sequence shown here is derived from an EMBL/GenBank/DDBJ whole genome shotgun (WGS) entry which is preliminary data.</text>
</comment>
<dbReference type="Pfam" id="PF09537">
    <property type="entry name" value="DUF2383"/>
    <property type="match status" value="1"/>
</dbReference>
<dbReference type="AlphaFoldDB" id="A0A965ZFT4"/>
<evidence type="ECO:0000313" key="3">
    <source>
        <dbReference type="Proteomes" id="UP000638732"/>
    </source>
</evidence>
<dbReference type="InterPro" id="IPR012347">
    <property type="entry name" value="Ferritin-like"/>
</dbReference>
<dbReference type="InterPro" id="IPR016920">
    <property type="entry name" value="UCP029477"/>
</dbReference>
<protein>
    <submittedName>
        <fullName evidence="2">PA2169 family four-helix-bundle protein</fullName>
    </submittedName>
</protein>
<feature type="domain" description="DUF2383" evidence="1">
    <location>
        <begin position="7"/>
        <end position="118"/>
    </location>
</feature>
<dbReference type="PIRSF" id="PIRSF029477">
    <property type="entry name" value="UCP029477"/>
    <property type="match status" value="1"/>
</dbReference>
<sequence length="153" mass="17044">MENTKATIETLNDLVKINNDRIEGYEKATKDLEGDQGDLKVLFTSLIGESHQNKMELGTEIEVLGADIEDTTSTSGALHRTWLQVKAAFTSGSTKSVLEECEFGEDAIKKAYKDALEQEHIPAYIKDILTKEKAAIDAAHDKIKELRDQYQNA</sequence>
<dbReference type="InterPro" id="IPR011971">
    <property type="entry name" value="CHP02284"/>
</dbReference>
<accession>A0A965ZFT4</accession>
<dbReference type="InterPro" id="IPR019052">
    <property type="entry name" value="DUF2383"/>
</dbReference>
<evidence type="ECO:0000313" key="2">
    <source>
        <dbReference type="EMBL" id="NCD68956.1"/>
    </source>
</evidence>
<dbReference type="EMBL" id="WWEO01000040">
    <property type="protein sequence ID" value="NCD68956.1"/>
    <property type="molecule type" value="Genomic_DNA"/>
</dbReference>
<dbReference type="Gene3D" id="1.20.1260.10">
    <property type="match status" value="1"/>
</dbReference>
<name>A0A965ZFT4_9SPHI</name>
<organism evidence="2 3">
    <name type="scientific">Mucilaginibacter agri</name>
    <dbReference type="NCBI Taxonomy" id="2695265"/>
    <lineage>
        <taxon>Bacteria</taxon>
        <taxon>Pseudomonadati</taxon>
        <taxon>Bacteroidota</taxon>
        <taxon>Sphingobacteriia</taxon>
        <taxon>Sphingobacteriales</taxon>
        <taxon>Sphingobacteriaceae</taxon>
        <taxon>Mucilaginibacter</taxon>
    </lineage>
</organism>
<dbReference type="RefSeq" id="WP_166584939.1">
    <property type="nucleotide sequence ID" value="NZ_WWEO01000040.1"/>
</dbReference>
<dbReference type="NCBIfam" id="TIGR02284">
    <property type="entry name" value="PA2169 family four-helix-bundle protein"/>
    <property type="match status" value="1"/>
</dbReference>
<evidence type="ECO:0000259" key="1">
    <source>
        <dbReference type="Pfam" id="PF09537"/>
    </source>
</evidence>
<reference evidence="2" key="1">
    <citation type="submission" date="2020-01" db="EMBL/GenBank/DDBJ databases">
        <authorList>
            <person name="Seo Y.L."/>
        </authorList>
    </citation>
    <scope>NUCLEOTIDE SEQUENCE</scope>
    <source>
        <strain evidence="2">R11</strain>
    </source>
</reference>
<gene>
    <name evidence="2" type="ORF">GSY63_06285</name>
</gene>
<proteinExistence type="predicted"/>
<reference evidence="2" key="2">
    <citation type="submission" date="2020-10" db="EMBL/GenBank/DDBJ databases">
        <title>Mucilaginibacter sp. nov., isolated from soil.</title>
        <authorList>
            <person name="Jeon C.O."/>
        </authorList>
    </citation>
    <scope>NUCLEOTIDE SEQUENCE</scope>
    <source>
        <strain evidence="2">R11</strain>
    </source>
</reference>
<keyword evidence="3" id="KW-1185">Reference proteome</keyword>
<dbReference type="Proteomes" id="UP000638732">
    <property type="component" value="Unassembled WGS sequence"/>
</dbReference>